<sequence>MAYVRNRLVLRIVGELDSIVDTEGDYAAREASRTHTDQQIAASLGSTEKVAAARLRRYDRHRYI</sequence>
<evidence type="ECO:0000313" key="2">
    <source>
        <dbReference type="Proteomes" id="UP000006854"/>
    </source>
</evidence>
<dbReference type="AlphaFoldDB" id="F2RHR4"/>
<keyword evidence="2" id="KW-1185">Reference proteome</keyword>
<evidence type="ECO:0000313" key="1">
    <source>
        <dbReference type="EMBL" id="CCA60008.1"/>
    </source>
</evidence>
<protein>
    <submittedName>
        <fullName evidence="1">Uncharacterized protein</fullName>
    </submittedName>
</protein>
<dbReference type="Proteomes" id="UP000006854">
    <property type="component" value="Chromosome"/>
</dbReference>
<name>F2RHR4_STRVP</name>
<proteinExistence type="predicted"/>
<dbReference type="EMBL" id="FR845719">
    <property type="protein sequence ID" value="CCA60008.1"/>
    <property type="molecule type" value="Genomic_DNA"/>
</dbReference>
<accession>F2RHR4</accession>
<gene>
    <name evidence="1" type="ordered locus">SVEN_6722</name>
</gene>
<dbReference type="KEGG" id="sve:SVEN_6722"/>
<dbReference type="PATRIC" id="fig|953739.5.peg.1941"/>
<dbReference type="HOGENOM" id="CLU_2866100_0_0_11"/>
<organism evidence="1 2">
    <name type="scientific">Streptomyces venezuelae (strain ATCC 10712 / CBS 650.69 / DSM 40230 / JCM 4526 / NBRC 13096 / PD 04745)</name>
    <dbReference type="NCBI Taxonomy" id="953739"/>
    <lineage>
        <taxon>Bacteria</taxon>
        <taxon>Bacillati</taxon>
        <taxon>Actinomycetota</taxon>
        <taxon>Actinomycetes</taxon>
        <taxon>Kitasatosporales</taxon>
        <taxon>Streptomycetaceae</taxon>
        <taxon>Streptomyces</taxon>
    </lineage>
</organism>
<reference evidence="1 2" key="1">
    <citation type="journal article" date="2011" name="BMC Genomics">
        <title>Genome-wide analysis of the role of GlnR in Streptomyces venezuelae provides new insights into global nitrogen regulation in actinomycetes.</title>
        <authorList>
            <person name="Pullan S.T."/>
            <person name="Bibb M.J."/>
            <person name="Merrick M."/>
        </authorList>
    </citation>
    <scope>NUCLEOTIDE SEQUENCE [LARGE SCALE GENOMIC DNA]</scope>
    <source>
        <strain evidence="2">ATCC 10712 / CBS 650.69 / DSM 40230 / JCM 4526 / NBRC 13096 / PD 04745</strain>
    </source>
</reference>